<keyword evidence="3" id="KW-0238">DNA-binding</keyword>
<evidence type="ECO:0000259" key="8">
    <source>
        <dbReference type="PROSITE" id="PS50110"/>
    </source>
</evidence>
<evidence type="ECO:0000259" key="7">
    <source>
        <dbReference type="PROSITE" id="PS01124"/>
    </source>
</evidence>
<feature type="modified residue" description="4-aspartylphosphate" evidence="6">
    <location>
        <position position="55"/>
    </location>
</feature>
<dbReference type="PANTHER" id="PTHR43280:SF2">
    <property type="entry name" value="HTH-TYPE TRANSCRIPTIONAL REGULATOR EXSA"/>
    <property type="match status" value="1"/>
</dbReference>
<keyword evidence="4" id="KW-0804">Transcription</keyword>
<dbReference type="GO" id="GO:0043565">
    <property type="term" value="F:sequence-specific DNA binding"/>
    <property type="evidence" value="ECO:0007669"/>
    <property type="project" value="InterPro"/>
</dbReference>
<dbReference type="STRING" id="56779.SAMN05421834_11711"/>
<dbReference type="CDD" id="cd17536">
    <property type="entry name" value="REC_YesN-like"/>
    <property type="match status" value="1"/>
</dbReference>
<dbReference type="PANTHER" id="PTHR43280">
    <property type="entry name" value="ARAC-FAMILY TRANSCRIPTIONAL REGULATOR"/>
    <property type="match status" value="1"/>
</dbReference>
<feature type="domain" description="HTH araC/xylS-type" evidence="7">
    <location>
        <begin position="437"/>
        <end position="535"/>
    </location>
</feature>
<dbReference type="SUPFAM" id="SSF52172">
    <property type="entry name" value="CheY-like"/>
    <property type="match status" value="1"/>
</dbReference>
<dbReference type="Pfam" id="PF00072">
    <property type="entry name" value="Response_reg"/>
    <property type="match status" value="1"/>
</dbReference>
<dbReference type="Proteomes" id="UP000185669">
    <property type="component" value="Unassembled WGS sequence"/>
</dbReference>
<dbReference type="OrthoDB" id="9794370at2"/>
<dbReference type="GO" id="GO:0000160">
    <property type="term" value="P:phosphorelay signal transduction system"/>
    <property type="evidence" value="ECO:0007669"/>
    <property type="project" value="InterPro"/>
</dbReference>
<name>A0A1N6Z9R2_9FIRM</name>
<accession>A0A1N6Z9R2</accession>
<evidence type="ECO:0000313" key="9">
    <source>
        <dbReference type="EMBL" id="SIR23521.1"/>
    </source>
</evidence>
<organism evidence="9 10">
    <name type="scientific">Halanaerobium kushneri</name>
    <dbReference type="NCBI Taxonomy" id="56779"/>
    <lineage>
        <taxon>Bacteria</taxon>
        <taxon>Bacillati</taxon>
        <taxon>Bacillota</taxon>
        <taxon>Clostridia</taxon>
        <taxon>Halanaerobiales</taxon>
        <taxon>Halanaerobiaceae</taxon>
        <taxon>Halanaerobium</taxon>
    </lineage>
</organism>
<dbReference type="AlphaFoldDB" id="A0A1N6Z9R2"/>
<dbReference type="SMART" id="SM00342">
    <property type="entry name" value="HTH_ARAC"/>
    <property type="match status" value="1"/>
</dbReference>
<evidence type="ECO:0000256" key="6">
    <source>
        <dbReference type="PROSITE-ProRule" id="PRU00169"/>
    </source>
</evidence>
<feature type="domain" description="Response regulatory" evidence="8">
    <location>
        <begin position="3"/>
        <end position="120"/>
    </location>
</feature>
<evidence type="ECO:0000256" key="4">
    <source>
        <dbReference type="ARBA" id="ARBA00023163"/>
    </source>
</evidence>
<gene>
    <name evidence="9" type="ORF">SAMN05421834_11711</name>
</gene>
<dbReference type="InterPro" id="IPR018060">
    <property type="entry name" value="HTH_AraC"/>
</dbReference>
<dbReference type="EMBL" id="FTNC01000017">
    <property type="protein sequence ID" value="SIR23521.1"/>
    <property type="molecule type" value="Genomic_DNA"/>
</dbReference>
<reference evidence="10" key="1">
    <citation type="submission" date="2017-01" db="EMBL/GenBank/DDBJ databases">
        <authorList>
            <person name="Varghese N."/>
            <person name="Submissions S."/>
        </authorList>
    </citation>
    <scope>NUCLEOTIDE SEQUENCE [LARGE SCALE GENOMIC DNA]</scope>
    <source>
        <strain evidence="10">ATCC 700103</strain>
    </source>
</reference>
<dbReference type="PRINTS" id="PR00032">
    <property type="entry name" value="HTHARAC"/>
</dbReference>
<evidence type="ECO:0000313" key="10">
    <source>
        <dbReference type="Proteomes" id="UP000185669"/>
    </source>
</evidence>
<dbReference type="PROSITE" id="PS50110">
    <property type="entry name" value="RESPONSE_REGULATORY"/>
    <property type="match status" value="1"/>
</dbReference>
<evidence type="ECO:0000256" key="1">
    <source>
        <dbReference type="ARBA" id="ARBA00018672"/>
    </source>
</evidence>
<evidence type="ECO:0000256" key="3">
    <source>
        <dbReference type="ARBA" id="ARBA00023125"/>
    </source>
</evidence>
<dbReference type="PROSITE" id="PS01124">
    <property type="entry name" value="HTH_ARAC_FAMILY_2"/>
    <property type="match status" value="1"/>
</dbReference>
<dbReference type="SMART" id="SM00448">
    <property type="entry name" value="REC"/>
    <property type="match status" value="1"/>
</dbReference>
<sequence>MLKVLIVEDDIFDYTHLKNIIDWNQEGFQISEQIKNVEAAKEKLFEQSFDILITDMKMPGQSGADLIQFVSDNFPELKTIALSGYKEFDYVKQSLKAGAEDYILKHELRQDNLRQVLAKIKKEINKRDQKEDSNIFEESFFMDQKEILVQNFVEKLIRGHFNNKNELKRQIQLLSLNFELKNIVITVGQFDNYKVLQEKYSESKLMNLKRSFINMVDEILRENGKSFAVLKDEKKFLFLFSFKDNSELKINNSIASALNRIKTALKNYLNITASFAVGNILKDPLKIGENYREILELLGDRFYQGKDMIIYQNQNNRVDNQQFNLDIKTEKALQKYIDQKDYSSLKLELESIFNKIYRIKPGLSVVKMTFISLINIVNSKIKDKNLKKEKIFKNTGNPYQKLEEFNTLKEFKIWIEEIYNNLIIELKNKNNYSDIINKTLLYMNKNYDKDITLSRAASEIGVSYSYLSRKFKEECGQGFSDYLNQLRIENAKQLIEVGDSNIKEIVNQVGFNNYNYFFKVFKDSEGMTPSEYERKSQK</sequence>
<keyword evidence="6" id="KW-0597">Phosphoprotein</keyword>
<keyword evidence="2" id="KW-0805">Transcription regulation</keyword>
<dbReference type="RefSeq" id="WP_076545521.1">
    <property type="nucleotide sequence ID" value="NZ_FTNC01000017.1"/>
</dbReference>
<protein>
    <recommendedName>
        <fullName evidence="1">Stage 0 sporulation protein A homolog</fullName>
    </recommendedName>
</protein>
<dbReference type="InterPro" id="IPR009057">
    <property type="entry name" value="Homeodomain-like_sf"/>
</dbReference>
<dbReference type="GO" id="GO:0003700">
    <property type="term" value="F:DNA-binding transcription factor activity"/>
    <property type="evidence" value="ECO:0007669"/>
    <property type="project" value="InterPro"/>
</dbReference>
<comment type="function">
    <text evidence="5">May play the central regulatory role in sporulation. It may be an element of the effector pathway responsible for the activation of sporulation genes in response to nutritional stress. Spo0A may act in concert with spo0H (a sigma factor) to control the expression of some genes that are critical to the sporulation process.</text>
</comment>
<dbReference type="InterPro" id="IPR011006">
    <property type="entry name" value="CheY-like_superfamily"/>
</dbReference>
<proteinExistence type="predicted"/>
<dbReference type="InterPro" id="IPR020449">
    <property type="entry name" value="Tscrpt_reg_AraC-type_HTH"/>
</dbReference>
<dbReference type="Pfam" id="PF12833">
    <property type="entry name" value="HTH_18"/>
    <property type="match status" value="1"/>
</dbReference>
<dbReference type="Gene3D" id="3.40.50.2300">
    <property type="match status" value="1"/>
</dbReference>
<evidence type="ECO:0000256" key="2">
    <source>
        <dbReference type="ARBA" id="ARBA00023015"/>
    </source>
</evidence>
<keyword evidence="10" id="KW-1185">Reference proteome</keyword>
<dbReference type="InterPro" id="IPR001789">
    <property type="entry name" value="Sig_transdc_resp-reg_receiver"/>
</dbReference>
<dbReference type="Gene3D" id="1.10.10.60">
    <property type="entry name" value="Homeodomain-like"/>
    <property type="match status" value="2"/>
</dbReference>
<evidence type="ECO:0000256" key="5">
    <source>
        <dbReference type="ARBA" id="ARBA00024867"/>
    </source>
</evidence>
<dbReference type="SUPFAM" id="SSF46689">
    <property type="entry name" value="Homeodomain-like"/>
    <property type="match status" value="2"/>
</dbReference>